<feature type="region of interest" description="Disordered" evidence="1">
    <location>
        <begin position="347"/>
        <end position="368"/>
    </location>
</feature>
<feature type="compositionally biased region" description="Polar residues" evidence="1">
    <location>
        <begin position="629"/>
        <end position="648"/>
    </location>
</feature>
<feature type="region of interest" description="Disordered" evidence="1">
    <location>
        <begin position="764"/>
        <end position="801"/>
    </location>
</feature>
<accession>A0A1W5CV74</accession>
<evidence type="ECO:0000313" key="3">
    <source>
        <dbReference type="Proteomes" id="UP000192927"/>
    </source>
</evidence>
<keyword evidence="3" id="KW-1185">Reference proteome</keyword>
<protein>
    <submittedName>
        <fullName evidence="2">WD40/YVTN repeat-like-containing domain</fullName>
    </submittedName>
</protein>
<dbReference type="InterPro" id="IPR015943">
    <property type="entry name" value="WD40/YVTN_repeat-like_dom_sf"/>
</dbReference>
<dbReference type="EMBL" id="FWEW01000400">
    <property type="protein sequence ID" value="SLM34747.1"/>
    <property type="molecule type" value="Genomic_DNA"/>
</dbReference>
<feature type="compositionally biased region" description="Polar residues" evidence="1">
    <location>
        <begin position="692"/>
        <end position="708"/>
    </location>
</feature>
<name>A0A1W5CV74_9LECA</name>
<feature type="compositionally biased region" description="Polar residues" evidence="1">
    <location>
        <begin position="347"/>
        <end position="356"/>
    </location>
</feature>
<feature type="region of interest" description="Disordered" evidence="1">
    <location>
        <begin position="827"/>
        <end position="858"/>
    </location>
</feature>
<feature type="compositionally biased region" description="Basic and acidic residues" evidence="1">
    <location>
        <begin position="764"/>
        <end position="779"/>
    </location>
</feature>
<reference evidence="3" key="1">
    <citation type="submission" date="2017-03" db="EMBL/GenBank/DDBJ databases">
        <authorList>
            <person name="Sharma R."/>
            <person name="Thines M."/>
        </authorList>
    </citation>
    <scope>NUCLEOTIDE SEQUENCE [LARGE SCALE GENOMIC DNA]</scope>
</reference>
<proteinExistence type="predicted"/>
<feature type="compositionally biased region" description="Basic and acidic residues" evidence="1">
    <location>
        <begin position="528"/>
        <end position="544"/>
    </location>
</feature>
<evidence type="ECO:0000313" key="2">
    <source>
        <dbReference type="EMBL" id="SLM34747.1"/>
    </source>
</evidence>
<feature type="region of interest" description="Disordered" evidence="1">
    <location>
        <begin position="523"/>
        <end position="575"/>
    </location>
</feature>
<dbReference type="InterPro" id="IPR036322">
    <property type="entry name" value="WD40_repeat_dom_sf"/>
</dbReference>
<dbReference type="AlphaFoldDB" id="A0A1W5CV74"/>
<dbReference type="SUPFAM" id="SSF50978">
    <property type="entry name" value="WD40 repeat-like"/>
    <property type="match status" value="1"/>
</dbReference>
<organism evidence="2 3">
    <name type="scientific">Lasallia pustulata</name>
    <dbReference type="NCBI Taxonomy" id="136370"/>
    <lineage>
        <taxon>Eukaryota</taxon>
        <taxon>Fungi</taxon>
        <taxon>Dikarya</taxon>
        <taxon>Ascomycota</taxon>
        <taxon>Pezizomycotina</taxon>
        <taxon>Lecanoromycetes</taxon>
        <taxon>OSLEUM clade</taxon>
        <taxon>Umbilicariomycetidae</taxon>
        <taxon>Umbilicariales</taxon>
        <taxon>Umbilicariaceae</taxon>
        <taxon>Lasallia</taxon>
    </lineage>
</organism>
<dbReference type="Gene3D" id="2.130.10.10">
    <property type="entry name" value="YVTN repeat-like/Quinoprotein amine dehydrogenase"/>
    <property type="match status" value="1"/>
</dbReference>
<feature type="region of interest" description="Disordered" evidence="1">
    <location>
        <begin position="629"/>
        <end position="738"/>
    </location>
</feature>
<dbReference type="Proteomes" id="UP000192927">
    <property type="component" value="Unassembled WGS sequence"/>
</dbReference>
<sequence>MAPPPSAYLSAHTHAHLEKKPLPLLPLETPTIEPSFPRSHHLVVTTTKGVYTWGRHGLTEIFRSGSGGIVAAKKAQNGSSLLAVADSQVVVLHDIEKGMQKSYKLKGSDGQIRLLRYAGHSKSLFFTTTLQNSVQSYSLRQSRLLDPSHTHPSPPTVFAISSTSHLLLSASASPPTIHVTNLLLNTRPISLRPSCSATAVVAAAFHPEKANVFLLAFGDGAVAAYDAVHLFWEGGNGNRRSRPAGTGKGGEISHLKRAHAVGFTITPAHSDLGEDFGGIDGATTSTSVGSKSLGITSVAFVPGLRSTAVTVGANGKCCIIDFDKSQSSTASLVRSWHVRGPATSLSVLSAKSNPSRDQVDGPATDGNKTSGGLLLAIGRQDGRVVLYDFMGKLAGERTIDDEAARIIDVEWLGGKGDNERSSQRSGDITPKTVRRKIRASGTRKSSGSIMARGRPVEEEVVAVLDDGEETPLTQIEPEAMPESTSTSRTPTARKIALPTTSHYMDFFSPVKNTEPNELVTETEVALPAHDDSRAMASDSSDRTRGSSTDSGSTVKRRKTPPAVPPRPTPRKDGKLAVRRAQALRNARPKSPGQDSESDRVLANVRSAGFALFAPYMQNKILKETFVPSSSTAVPTSQDTKPLSSQPENVESEDLWTDIVASPRRKPSKSSSAVSLKSRKTVSFQPASPGPSELSNDTIIDWSTSSAQPRSLYPGSLAQIDEQPPPPPPKPKTHYPLRDGESALSATNTTISSLANDPIIEWEPHLLDPHRPSFPIHEDPAPPAPPPQPEQYGPGPHRLSTTSTNFILPSPALSIRPLAPSYNKVNLNTRPHSSPCSPLPPLPPRRPHPTSTSTQHDTDMHTAVHSARESLRSDLAAFQAVMVLEFERQKDWFEGRVRELEEVGGKLRAENQGLREELGRRGG</sequence>
<evidence type="ECO:0000256" key="1">
    <source>
        <dbReference type="SAM" id="MobiDB-lite"/>
    </source>
</evidence>